<feature type="transmembrane region" description="Helical" evidence="5">
    <location>
        <begin position="21"/>
        <end position="41"/>
    </location>
</feature>
<gene>
    <name evidence="6" type="ORF">M972_112681</name>
</gene>
<evidence type="ECO:0000256" key="2">
    <source>
        <dbReference type="ARBA" id="ARBA00022692"/>
    </source>
</evidence>
<feature type="transmembrane region" description="Helical" evidence="5">
    <location>
        <begin position="178"/>
        <end position="199"/>
    </location>
</feature>
<dbReference type="EMBL" id="PDBW01000001">
    <property type="protein sequence ID" value="PFH03862.1"/>
    <property type="molecule type" value="Genomic_DNA"/>
</dbReference>
<comment type="subcellular location">
    <subcellularLocation>
        <location evidence="1">Membrane</location>
        <topology evidence="1">Multi-pass membrane protein</topology>
    </subcellularLocation>
</comment>
<keyword evidence="4 5" id="KW-0472">Membrane</keyword>
<evidence type="ECO:0000256" key="3">
    <source>
        <dbReference type="ARBA" id="ARBA00022989"/>
    </source>
</evidence>
<dbReference type="Proteomes" id="UP000223596">
    <property type="component" value="Unassembled WGS sequence"/>
</dbReference>
<feature type="transmembrane region" description="Helical" evidence="5">
    <location>
        <begin position="103"/>
        <end position="120"/>
    </location>
</feature>
<accession>A0AB36TJ30</accession>
<evidence type="ECO:0000256" key="4">
    <source>
        <dbReference type="ARBA" id="ARBA00023136"/>
    </source>
</evidence>
<dbReference type="SUPFAM" id="SSF144091">
    <property type="entry name" value="Rhomboid-like"/>
    <property type="match status" value="1"/>
</dbReference>
<dbReference type="GeneID" id="35804367"/>
<proteinExistence type="predicted"/>
<evidence type="ECO:0000313" key="7">
    <source>
        <dbReference type="Proteomes" id="UP000223596"/>
    </source>
</evidence>
<protein>
    <recommendedName>
        <fullName evidence="8">Peptidase S54 rhomboid domain-containing protein</fullName>
    </recommendedName>
</protein>
<feature type="transmembrane region" description="Helical" evidence="5">
    <location>
        <begin position="126"/>
        <end position="149"/>
    </location>
</feature>
<keyword evidence="2 5" id="KW-0812">Transmembrane</keyword>
<dbReference type="InterPro" id="IPR035952">
    <property type="entry name" value="Rhomboid-like_sf"/>
</dbReference>
<reference evidence="6 7" key="1">
    <citation type="submission" date="2017-09" db="EMBL/GenBank/DDBJ databases">
        <title>Evaluation of Pacific Biosciences Sequencing Technology to Finishing C. thermocellum Genome Sequences.</title>
        <authorList>
            <person name="Brown S."/>
        </authorList>
    </citation>
    <scope>NUCLEOTIDE SEQUENCE [LARGE SCALE GENOMIC DNA]</scope>
    <source>
        <strain evidence="6 7">AD2</strain>
    </source>
</reference>
<dbReference type="Gene3D" id="1.20.1540.10">
    <property type="entry name" value="Rhomboid-like"/>
    <property type="match status" value="1"/>
</dbReference>
<keyword evidence="3 5" id="KW-1133">Transmembrane helix</keyword>
<feature type="transmembrane region" description="Helical" evidence="5">
    <location>
        <begin position="74"/>
        <end position="91"/>
    </location>
</feature>
<evidence type="ECO:0000256" key="5">
    <source>
        <dbReference type="SAM" id="Phobius"/>
    </source>
</evidence>
<dbReference type="AlphaFoldDB" id="A0AB36TJ30"/>
<evidence type="ECO:0008006" key="8">
    <source>
        <dbReference type="Google" id="ProtNLM"/>
    </source>
</evidence>
<dbReference type="GO" id="GO:0016020">
    <property type="term" value="C:membrane"/>
    <property type="evidence" value="ECO:0007669"/>
    <property type="project" value="UniProtKB-SubCell"/>
</dbReference>
<name>A0AB36TJ30_ACETH</name>
<comment type="caution">
    <text evidence="6">The sequence shown here is derived from an EMBL/GenBank/DDBJ whole genome shotgun (WGS) entry which is preliminary data.</text>
</comment>
<dbReference type="RefSeq" id="WP_003513863.1">
    <property type="nucleotide sequence ID" value="NZ_CP013828.1"/>
</dbReference>
<evidence type="ECO:0000313" key="6">
    <source>
        <dbReference type="EMBL" id="PFH03862.1"/>
    </source>
</evidence>
<organism evidence="6 7">
    <name type="scientific">Acetivibrio thermocellus AD2</name>
    <dbReference type="NCBI Taxonomy" id="1138384"/>
    <lineage>
        <taxon>Bacteria</taxon>
        <taxon>Bacillati</taxon>
        <taxon>Bacillota</taxon>
        <taxon>Clostridia</taxon>
        <taxon>Eubacteriales</taxon>
        <taxon>Oscillospiraceae</taxon>
        <taxon>Acetivibrio</taxon>
    </lineage>
</organism>
<sequence>MNLLDRLERKFGKFAIKRLPMYIVILNLFVYMLNLLDSRYINYLYLIPSRVLKGEIWRLVTYIFIPPMTSMEDVLWLFFAIYFYYIMATGLENEWGSFKFNLYYLLGMIGTTIAAFFIPLPATANFINLSIFLAFAYLYPDYQIYLFFIIPIKIKYLGYISWILIIYELLTVPLIMKFYIIIPILNFFIFFGKDIFVRYKTRGKSVYRRSKYMGTFREKSYFHKCTVCGVTEKDNPDMEFRYCMTCEGHYEYCMEHLKNHEHIKK</sequence>
<evidence type="ECO:0000256" key="1">
    <source>
        <dbReference type="ARBA" id="ARBA00004141"/>
    </source>
</evidence>